<protein>
    <recommendedName>
        <fullName evidence="10">Protein anon-73B1</fullName>
    </recommendedName>
</protein>
<evidence type="ECO:0000256" key="6">
    <source>
        <dbReference type="SAM" id="MobiDB-lite"/>
    </source>
</evidence>
<dbReference type="Proteomes" id="UP001153737">
    <property type="component" value="Chromosome 2"/>
</dbReference>
<dbReference type="InterPro" id="IPR009621">
    <property type="entry name" value="UPF0239"/>
</dbReference>
<dbReference type="Pfam" id="PF06783">
    <property type="entry name" value="UPF0239"/>
    <property type="match status" value="1"/>
</dbReference>
<accession>A0A9N9X2V0</accession>
<evidence type="ECO:0000256" key="7">
    <source>
        <dbReference type="SAM" id="Phobius"/>
    </source>
</evidence>
<evidence type="ECO:0000256" key="1">
    <source>
        <dbReference type="ARBA" id="ARBA00004167"/>
    </source>
</evidence>
<evidence type="ECO:0000256" key="3">
    <source>
        <dbReference type="ARBA" id="ARBA00022692"/>
    </source>
</evidence>
<evidence type="ECO:0000256" key="2">
    <source>
        <dbReference type="ARBA" id="ARBA00006839"/>
    </source>
</evidence>
<dbReference type="AlphaFoldDB" id="A0A9N9X2V0"/>
<evidence type="ECO:0000313" key="8">
    <source>
        <dbReference type="EMBL" id="CAG9819247.1"/>
    </source>
</evidence>
<reference evidence="8" key="1">
    <citation type="submission" date="2022-01" db="EMBL/GenBank/DDBJ databases">
        <authorList>
            <person name="King R."/>
        </authorList>
    </citation>
    <scope>NUCLEOTIDE SEQUENCE</scope>
</reference>
<dbReference type="EMBL" id="OU896708">
    <property type="protein sequence ID" value="CAG9819247.1"/>
    <property type="molecule type" value="Genomic_DNA"/>
</dbReference>
<dbReference type="GO" id="GO:0016020">
    <property type="term" value="C:membrane"/>
    <property type="evidence" value="ECO:0007669"/>
    <property type="project" value="UniProtKB-SubCell"/>
</dbReference>
<evidence type="ECO:0008006" key="10">
    <source>
        <dbReference type="Google" id="ProtNLM"/>
    </source>
</evidence>
<reference evidence="8" key="2">
    <citation type="submission" date="2022-10" db="EMBL/GenBank/DDBJ databases">
        <authorList>
            <consortium name="ENA_rothamsted_submissions"/>
            <consortium name="culmorum"/>
            <person name="King R."/>
        </authorList>
    </citation>
    <scope>NUCLEOTIDE SEQUENCE</scope>
</reference>
<name>A0A9N9X2V0_PHACE</name>
<gene>
    <name evidence="8" type="ORF">PHAECO_LOCUS6176</name>
</gene>
<proteinExistence type="inferred from homology"/>
<comment type="similarity">
    <text evidence="2">Belongs to the UPF0239 family.</text>
</comment>
<keyword evidence="4 7" id="KW-1133">Transmembrane helix</keyword>
<feature type="transmembrane region" description="Helical" evidence="7">
    <location>
        <begin position="19"/>
        <end position="38"/>
    </location>
</feature>
<evidence type="ECO:0000256" key="4">
    <source>
        <dbReference type="ARBA" id="ARBA00022989"/>
    </source>
</evidence>
<comment type="subcellular location">
    <subcellularLocation>
        <location evidence="1">Membrane</location>
        <topology evidence="1">Single-pass membrane protein</topology>
    </subcellularLocation>
</comment>
<sequence>MNTAVNIGVEDMTSTVVRYGLYLGAIFQILCLAACIFMSDKPDDNSSWGSRVDSDDESSEHSTPQNTPRRPYHKSRKQEKKKRR</sequence>
<keyword evidence="3 7" id="KW-0812">Transmembrane</keyword>
<evidence type="ECO:0000256" key="5">
    <source>
        <dbReference type="ARBA" id="ARBA00023136"/>
    </source>
</evidence>
<evidence type="ECO:0000313" key="9">
    <source>
        <dbReference type="Proteomes" id="UP001153737"/>
    </source>
</evidence>
<feature type="region of interest" description="Disordered" evidence="6">
    <location>
        <begin position="43"/>
        <end position="84"/>
    </location>
</feature>
<dbReference type="PANTHER" id="PTHR14409:SF0">
    <property type="entry name" value="PROTEIN MANBAL"/>
    <property type="match status" value="1"/>
</dbReference>
<feature type="compositionally biased region" description="Basic residues" evidence="6">
    <location>
        <begin position="70"/>
        <end position="84"/>
    </location>
</feature>
<keyword evidence="5 7" id="KW-0472">Membrane</keyword>
<dbReference type="OrthoDB" id="10040809at2759"/>
<organism evidence="8 9">
    <name type="scientific">Phaedon cochleariae</name>
    <name type="common">Mustard beetle</name>
    <dbReference type="NCBI Taxonomy" id="80249"/>
    <lineage>
        <taxon>Eukaryota</taxon>
        <taxon>Metazoa</taxon>
        <taxon>Ecdysozoa</taxon>
        <taxon>Arthropoda</taxon>
        <taxon>Hexapoda</taxon>
        <taxon>Insecta</taxon>
        <taxon>Pterygota</taxon>
        <taxon>Neoptera</taxon>
        <taxon>Endopterygota</taxon>
        <taxon>Coleoptera</taxon>
        <taxon>Polyphaga</taxon>
        <taxon>Cucujiformia</taxon>
        <taxon>Chrysomeloidea</taxon>
        <taxon>Chrysomelidae</taxon>
        <taxon>Chrysomelinae</taxon>
        <taxon>Chrysomelini</taxon>
        <taxon>Phaedon</taxon>
    </lineage>
</organism>
<keyword evidence="9" id="KW-1185">Reference proteome</keyword>
<dbReference type="PANTHER" id="PTHR14409">
    <property type="entry name" value="MANNOSIDASE, BETA A, LYSOSOMAL-LIKE, MANBAL PROTEIN"/>
    <property type="match status" value="1"/>
</dbReference>